<accession>A0AAV1XQK2</accession>
<name>A0AAV1XQK2_LUPLU</name>
<proteinExistence type="predicted"/>
<dbReference type="EMBL" id="CAXHTB010000017">
    <property type="protein sequence ID" value="CAL0323355.1"/>
    <property type="molecule type" value="Genomic_DNA"/>
</dbReference>
<organism evidence="2 3">
    <name type="scientific">Lupinus luteus</name>
    <name type="common">European yellow lupine</name>
    <dbReference type="NCBI Taxonomy" id="3873"/>
    <lineage>
        <taxon>Eukaryota</taxon>
        <taxon>Viridiplantae</taxon>
        <taxon>Streptophyta</taxon>
        <taxon>Embryophyta</taxon>
        <taxon>Tracheophyta</taxon>
        <taxon>Spermatophyta</taxon>
        <taxon>Magnoliopsida</taxon>
        <taxon>eudicotyledons</taxon>
        <taxon>Gunneridae</taxon>
        <taxon>Pentapetalae</taxon>
        <taxon>rosids</taxon>
        <taxon>fabids</taxon>
        <taxon>Fabales</taxon>
        <taxon>Fabaceae</taxon>
        <taxon>Papilionoideae</taxon>
        <taxon>50 kb inversion clade</taxon>
        <taxon>genistoids sensu lato</taxon>
        <taxon>core genistoids</taxon>
        <taxon>Genisteae</taxon>
        <taxon>Lupinus</taxon>
    </lineage>
</organism>
<evidence type="ECO:0000313" key="3">
    <source>
        <dbReference type="Proteomes" id="UP001497480"/>
    </source>
</evidence>
<comment type="caution">
    <text evidence="2">The sequence shown here is derived from an EMBL/GenBank/DDBJ whole genome shotgun (WGS) entry which is preliminary data.</text>
</comment>
<dbReference type="Proteomes" id="UP001497480">
    <property type="component" value="Unassembled WGS sequence"/>
</dbReference>
<reference evidence="2 3" key="1">
    <citation type="submission" date="2024-03" db="EMBL/GenBank/DDBJ databases">
        <authorList>
            <person name="Martinez-Hernandez J."/>
        </authorList>
    </citation>
    <scope>NUCLEOTIDE SEQUENCE [LARGE SCALE GENOMIC DNA]</scope>
</reference>
<protein>
    <submittedName>
        <fullName evidence="2">Uncharacterized protein</fullName>
    </submittedName>
</protein>
<gene>
    <name evidence="2" type="ORF">LLUT_LOCUS24415</name>
</gene>
<feature type="compositionally biased region" description="Basic and acidic residues" evidence="1">
    <location>
        <begin position="18"/>
        <end position="51"/>
    </location>
</feature>
<evidence type="ECO:0000313" key="2">
    <source>
        <dbReference type="EMBL" id="CAL0323355.1"/>
    </source>
</evidence>
<feature type="region of interest" description="Disordered" evidence="1">
    <location>
        <begin position="1"/>
        <end position="64"/>
    </location>
</feature>
<evidence type="ECO:0000256" key="1">
    <source>
        <dbReference type="SAM" id="MobiDB-lite"/>
    </source>
</evidence>
<keyword evidence="3" id="KW-1185">Reference proteome</keyword>
<sequence length="64" mass="7451">MKKNTNMRGDRVDDENLENVKPEKPTKKEVEREFHNFELGERSMEVNKENLRSGGVSSDEEAIE</sequence>
<dbReference type="AlphaFoldDB" id="A0AAV1XQK2"/>